<name>A0A7G1IA96_MYCKA</name>
<gene>
    <name evidence="1" type="ORF">NIIDMKKI_30060</name>
</gene>
<accession>A0A7G1IA96</accession>
<organism evidence="1 2">
    <name type="scientific">Mycobacterium kansasii</name>
    <dbReference type="NCBI Taxonomy" id="1768"/>
    <lineage>
        <taxon>Bacteria</taxon>
        <taxon>Bacillati</taxon>
        <taxon>Actinomycetota</taxon>
        <taxon>Actinomycetes</taxon>
        <taxon>Mycobacteriales</taxon>
        <taxon>Mycobacteriaceae</taxon>
        <taxon>Mycobacterium</taxon>
    </lineage>
</organism>
<sequence>MPPAARKPEPKLPVPSGWPFGEEFPVPAGRLGWPAGRCSGPTFYDDHGATGLPVGDLKVQAPPRGTYVYPAGPAAGNGADIFRVAIGLTETHTWWRVDWNTLVDATVPIALFTFDTDRGRAASADWPAGAGCVRRASTWPCWCRAAAPG</sequence>
<evidence type="ECO:0000313" key="1">
    <source>
        <dbReference type="EMBL" id="BCI87800.1"/>
    </source>
</evidence>
<dbReference type="AlphaFoldDB" id="A0A7G1IA96"/>
<reference evidence="1 2" key="1">
    <citation type="submission" date="2020-07" db="EMBL/GenBank/DDBJ databases">
        <title>Mycobacterium kansasii (former subtype) with zoonotic potential isolated from diseased indoor pet cat, Japan.</title>
        <authorList>
            <person name="Fukano H."/>
            <person name="Terazono T."/>
            <person name="Hoshino Y."/>
        </authorList>
    </citation>
    <scope>NUCLEOTIDE SEQUENCE [LARGE SCALE GENOMIC DNA]</scope>
    <source>
        <strain evidence="1 2">Kuro-I</strain>
    </source>
</reference>
<protein>
    <submittedName>
        <fullName evidence="1">Uncharacterized protein</fullName>
    </submittedName>
</protein>
<keyword evidence="2" id="KW-1185">Reference proteome</keyword>
<dbReference type="EMBL" id="AP023343">
    <property type="protein sequence ID" value="BCI87800.1"/>
    <property type="molecule type" value="Genomic_DNA"/>
</dbReference>
<dbReference type="Proteomes" id="UP000516380">
    <property type="component" value="Chromosome"/>
</dbReference>
<proteinExistence type="predicted"/>
<evidence type="ECO:0000313" key="2">
    <source>
        <dbReference type="Proteomes" id="UP000516380"/>
    </source>
</evidence>